<keyword evidence="5" id="KW-1185">Reference proteome</keyword>
<feature type="compositionally biased region" description="Basic and acidic residues" evidence="2">
    <location>
        <begin position="228"/>
        <end position="238"/>
    </location>
</feature>
<dbReference type="Pfam" id="PF00498">
    <property type="entry name" value="FHA"/>
    <property type="match status" value="1"/>
</dbReference>
<sequence length="238" mass="24836">MICPACGARYPVGTPVCRRDFQVLRPDVPPAEPWAARGANATVAYPVRPLRAAEPAGRPPEPVAAGTGHMLCSDPDCGAAYIGSGDVCPYCGSPVSRLTPEPAPHAAPSAPPGRSGLQFPWGMLVVDREPVRIGRESADRALVRELDRYDNVSRQHAVVWRDGARLWVSDMDSSNGTFVNGRRLAAGIPRELNAGDIVRFAADLSAVVVGGPPGGGAGPGLPEGPFDGGRRGDGGRFG</sequence>
<feature type="region of interest" description="Disordered" evidence="2">
    <location>
        <begin position="213"/>
        <end position="238"/>
    </location>
</feature>
<gene>
    <name evidence="4" type="ORF">CLV72_101204</name>
</gene>
<dbReference type="Gene3D" id="2.60.200.20">
    <property type="match status" value="1"/>
</dbReference>
<feature type="domain" description="FHA" evidence="3">
    <location>
        <begin position="131"/>
        <end position="184"/>
    </location>
</feature>
<reference evidence="4 5" key="1">
    <citation type="submission" date="2018-03" db="EMBL/GenBank/DDBJ databases">
        <title>Genomic Encyclopedia of Archaeal and Bacterial Type Strains, Phase II (KMG-II): from individual species to whole genera.</title>
        <authorList>
            <person name="Goeker M."/>
        </authorList>
    </citation>
    <scope>NUCLEOTIDE SEQUENCE [LARGE SCALE GENOMIC DNA]</scope>
    <source>
        <strain evidence="4 5">DSM 45601</strain>
    </source>
</reference>
<dbReference type="Proteomes" id="UP000237846">
    <property type="component" value="Unassembled WGS sequence"/>
</dbReference>
<proteinExistence type="predicted"/>
<name>A0A2T0QCM0_9ACTN</name>
<dbReference type="InterPro" id="IPR051176">
    <property type="entry name" value="Cent_Immune-Sig_Mod"/>
</dbReference>
<dbReference type="PROSITE" id="PS50006">
    <property type="entry name" value="FHA_DOMAIN"/>
    <property type="match status" value="1"/>
</dbReference>
<dbReference type="PANTHER" id="PTHR15715">
    <property type="entry name" value="CENTROSOMAL PROTEIN OF 170 KDA"/>
    <property type="match status" value="1"/>
</dbReference>
<dbReference type="PANTHER" id="PTHR15715:SF37">
    <property type="entry name" value="LD47843P"/>
    <property type="match status" value="1"/>
</dbReference>
<dbReference type="RefSeq" id="WP_106237635.1">
    <property type="nucleotide sequence ID" value="NZ_PVZC01000001.1"/>
</dbReference>
<dbReference type="InterPro" id="IPR000253">
    <property type="entry name" value="FHA_dom"/>
</dbReference>
<keyword evidence="1" id="KW-0597">Phosphoprotein</keyword>
<dbReference type="SMART" id="SM00240">
    <property type="entry name" value="FHA"/>
    <property type="match status" value="1"/>
</dbReference>
<evidence type="ECO:0000256" key="1">
    <source>
        <dbReference type="ARBA" id="ARBA00022553"/>
    </source>
</evidence>
<evidence type="ECO:0000256" key="2">
    <source>
        <dbReference type="SAM" id="MobiDB-lite"/>
    </source>
</evidence>
<comment type="caution">
    <text evidence="4">The sequence shown here is derived from an EMBL/GenBank/DDBJ whole genome shotgun (WGS) entry which is preliminary data.</text>
</comment>
<evidence type="ECO:0000259" key="3">
    <source>
        <dbReference type="PROSITE" id="PS50006"/>
    </source>
</evidence>
<dbReference type="OrthoDB" id="3078176at2"/>
<evidence type="ECO:0000313" key="5">
    <source>
        <dbReference type="Proteomes" id="UP000237846"/>
    </source>
</evidence>
<accession>A0A2T0QCM0</accession>
<protein>
    <submittedName>
        <fullName evidence="4">FHA domain-containing protein</fullName>
    </submittedName>
</protein>
<dbReference type="EMBL" id="PVZC01000001">
    <property type="protein sequence ID" value="PRY01621.1"/>
    <property type="molecule type" value="Genomic_DNA"/>
</dbReference>
<dbReference type="SUPFAM" id="SSF49879">
    <property type="entry name" value="SMAD/FHA domain"/>
    <property type="match status" value="1"/>
</dbReference>
<evidence type="ECO:0000313" key="4">
    <source>
        <dbReference type="EMBL" id="PRY01621.1"/>
    </source>
</evidence>
<dbReference type="InterPro" id="IPR008984">
    <property type="entry name" value="SMAD_FHA_dom_sf"/>
</dbReference>
<organism evidence="4 5">
    <name type="scientific">Allonocardiopsis opalescens</name>
    <dbReference type="NCBI Taxonomy" id="1144618"/>
    <lineage>
        <taxon>Bacteria</taxon>
        <taxon>Bacillati</taxon>
        <taxon>Actinomycetota</taxon>
        <taxon>Actinomycetes</taxon>
        <taxon>Streptosporangiales</taxon>
        <taxon>Allonocardiopsis</taxon>
    </lineage>
</organism>
<dbReference type="AlphaFoldDB" id="A0A2T0QCM0"/>